<name>A0ABQ5BBA3_9ASTR</name>
<accession>A0ABQ5BBA3</accession>
<protein>
    <submittedName>
        <fullName evidence="2">Uncharacterized protein</fullName>
    </submittedName>
</protein>
<evidence type="ECO:0000313" key="3">
    <source>
        <dbReference type="Proteomes" id="UP001151760"/>
    </source>
</evidence>
<proteinExistence type="predicted"/>
<evidence type="ECO:0000256" key="1">
    <source>
        <dbReference type="SAM" id="MobiDB-lite"/>
    </source>
</evidence>
<reference evidence="2" key="2">
    <citation type="submission" date="2022-01" db="EMBL/GenBank/DDBJ databases">
        <authorList>
            <person name="Yamashiro T."/>
            <person name="Shiraishi A."/>
            <person name="Satake H."/>
            <person name="Nakayama K."/>
        </authorList>
    </citation>
    <scope>NUCLEOTIDE SEQUENCE</scope>
</reference>
<comment type="caution">
    <text evidence="2">The sequence shown here is derived from an EMBL/GenBank/DDBJ whole genome shotgun (WGS) entry which is preliminary data.</text>
</comment>
<feature type="region of interest" description="Disordered" evidence="1">
    <location>
        <begin position="1"/>
        <end position="35"/>
    </location>
</feature>
<keyword evidence="3" id="KW-1185">Reference proteome</keyword>
<evidence type="ECO:0000313" key="2">
    <source>
        <dbReference type="EMBL" id="GJT10801.1"/>
    </source>
</evidence>
<dbReference type="Proteomes" id="UP001151760">
    <property type="component" value="Unassembled WGS sequence"/>
</dbReference>
<reference evidence="2" key="1">
    <citation type="journal article" date="2022" name="Int. J. Mol. Sci.">
        <title>Draft Genome of Tanacetum Coccineum: Genomic Comparison of Closely Related Tanacetum-Family Plants.</title>
        <authorList>
            <person name="Yamashiro T."/>
            <person name="Shiraishi A."/>
            <person name="Nakayama K."/>
            <person name="Satake H."/>
        </authorList>
    </citation>
    <scope>NUCLEOTIDE SEQUENCE</scope>
</reference>
<dbReference type="EMBL" id="BQNB010013015">
    <property type="protein sequence ID" value="GJT10801.1"/>
    <property type="molecule type" value="Genomic_DNA"/>
</dbReference>
<gene>
    <name evidence="2" type="ORF">Tco_0857843</name>
</gene>
<organism evidence="2 3">
    <name type="scientific">Tanacetum coccineum</name>
    <dbReference type="NCBI Taxonomy" id="301880"/>
    <lineage>
        <taxon>Eukaryota</taxon>
        <taxon>Viridiplantae</taxon>
        <taxon>Streptophyta</taxon>
        <taxon>Embryophyta</taxon>
        <taxon>Tracheophyta</taxon>
        <taxon>Spermatophyta</taxon>
        <taxon>Magnoliopsida</taxon>
        <taxon>eudicotyledons</taxon>
        <taxon>Gunneridae</taxon>
        <taxon>Pentapetalae</taxon>
        <taxon>asterids</taxon>
        <taxon>campanulids</taxon>
        <taxon>Asterales</taxon>
        <taxon>Asteraceae</taxon>
        <taxon>Asteroideae</taxon>
        <taxon>Anthemideae</taxon>
        <taxon>Anthemidinae</taxon>
        <taxon>Tanacetum</taxon>
    </lineage>
</organism>
<sequence>MMLGDDDGEVVALGEDGSSGGDMGDLKDGDEELLGDGASWSTFVEEGEPVDTPGTRVMTSGACKSTLGVGVSNSSNID</sequence>